<dbReference type="InterPro" id="IPR043502">
    <property type="entry name" value="DNA/RNA_pol_sf"/>
</dbReference>
<protein>
    <submittedName>
        <fullName evidence="10">Uncharacterized protein K02A2.6-like</fullName>
    </submittedName>
</protein>
<evidence type="ECO:0000256" key="5">
    <source>
        <dbReference type="ARBA" id="ARBA00022801"/>
    </source>
</evidence>
<gene>
    <name evidence="10" type="primary">LOC100370175</name>
</gene>
<sequence>MAYFDPVRQTEVLVDASPVGLGAILTQRDSTGSVAVISLASRSLTPVEQRYSQVEREALAVTWGVLHYHLYLYGHKFEVMSDHMPLVPLFNSSTAKPPARIERWILKLQQYDFKVSYRPGKLNPADYMSRHPLSSVKPTSREEKMAEEHINSIIQHATPKTVQIEDIQAATKTDTPLLLCMQALQTGKWDEVISQSTNTKEENTLKCLYAVKNELTVHSSSDLLLRNSRIVIPEDLQQAIINIAHEGHQGIVKTKQLLREKVWFPGIDNMVKETVESCTPCQLNTVEGGREPLKMSVLPKGPWEEVSVDFSDLPNGGHNLVVTDDYSRYPVVEVISSTASRFVIPKLDSIFALFGIPRIVRSDNGPPFSSIEFAAFAKDLGFKHRKITPRWPRANGEVERFMRTMKKIYRIAHIEGKAWKQQLYRFLRNYRATPHTTTSVPLASLLLKKPMRVRLPEISTPSHADSKLRQCDKEQKTRMKLNADNRENTNKKQIQVGDTVLIKRDGYIRKDTTPYITHPYRVTDTNGSMITAMKGDHKITRSSSRFKVLKGEHDGKTGEAEQDETEESTLLDSTPPSSASQPANVPRRDHPQRQRQPPSYLKDYVQCSKA</sequence>
<reference evidence="10" key="1">
    <citation type="submission" date="2025-08" db="UniProtKB">
        <authorList>
            <consortium name="RefSeq"/>
        </authorList>
    </citation>
    <scope>IDENTIFICATION</scope>
    <source>
        <tissue evidence="10">Testes</tissue>
    </source>
</reference>
<dbReference type="InterPro" id="IPR001584">
    <property type="entry name" value="Integrase_cat-core"/>
</dbReference>
<dbReference type="PROSITE" id="PS50994">
    <property type="entry name" value="INTEGRASE"/>
    <property type="match status" value="1"/>
</dbReference>
<feature type="compositionally biased region" description="Polar residues" evidence="7">
    <location>
        <begin position="570"/>
        <end position="583"/>
    </location>
</feature>
<organism evidence="9 10">
    <name type="scientific">Saccoglossus kowalevskii</name>
    <name type="common">Acorn worm</name>
    <dbReference type="NCBI Taxonomy" id="10224"/>
    <lineage>
        <taxon>Eukaryota</taxon>
        <taxon>Metazoa</taxon>
        <taxon>Hemichordata</taxon>
        <taxon>Enteropneusta</taxon>
        <taxon>Harrimaniidae</taxon>
        <taxon>Saccoglossus</taxon>
    </lineage>
</organism>
<feature type="compositionally biased region" description="Basic and acidic residues" evidence="7">
    <location>
        <begin position="549"/>
        <end position="559"/>
    </location>
</feature>
<feature type="non-terminal residue" evidence="10">
    <location>
        <position position="610"/>
    </location>
</feature>
<dbReference type="CDD" id="cd09274">
    <property type="entry name" value="RNase_HI_RT_Ty3"/>
    <property type="match status" value="1"/>
</dbReference>
<keyword evidence="2" id="KW-0548">Nucleotidyltransferase</keyword>
<dbReference type="Pfam" id="PF17921">
    <property type="entry name" value="Integrase_H2C2"/>
    <property type="match status" value="1"/>
</dbReference>
<dbReference type="Proteomes" id="UP000694865">
    <property type="component" value="Unplaced"/>
</dbReference>
<evidence type="ECO:0000313" key="10">
    <source>
        <dbReference type="RefSeq" id="XP_006823363.1"/>
    </source>
</evidence>
<keyword evidence="1" id="KW-0808">Transferase</keyword>
<dbReference type="Gene3D" id="3.30.420.10">
    <property type="entry name" value="Ribonuclease H-like superfamily/Ribonuclease H"/>
    <property type="match status" value="1"/>
</dbReference>
<dbReference type="InterPro" id="IPR050951">
    <property type="entry name" value="Retrovirus_Pol_polyprotein"/>
</dbReference>
<dbReference type="GeneID" id="100370175"/>
<evidence type="ECO:0000313" key="9">
    <source>
        <dbReference type="Proteomes" id="UP000694865"/>
    </source>
</evidence>
<accession>A0ABM0MTM2</accession>
<dbReference type="RefSeq" id="XP_006823363.1">
    <property type="nucleotide sequence ID" value="XM_006823300.1"/>
</dbReference>
<proteinExistence type="predicted"/>
<evidence type="ECO:0000256" key="4">
    <source>
        <dbReference type="ARBA" id="ARBA00022759"/>
    </source>
</evidence>
<name>A0ABM0MTM2_SACKO</name>
<keyword evidence="5" id="KW-0378">Hydrolase</keyword>
<evidence type="ECO:0000256" key="2">
    <source>
        <dbReference type="ARBA" id="ARBA00022695"/>
    </source>
</evidence>
<dbReference type="Pfam" id="PF17917">
    <property type="entry name" value="RT_RNaseH"/>
    <property type="match status" value="1"/>
</dbReference>
<dbReference type="PANTHER" id="PTHR37984:SF11">
    <property type="entry name" value="INTEGRASE CATALYTIC DOMAIN-CONTAINING PROTEIN"/>
    <property type="match status" value="1"/>
</dbReference>
<feature type="domain" description="Integrase catalytic" evidence="8">
    <location>
        <begin position="298"/>
        <end position="458"/>
    </location>
</feature>
<dbReference type="Pfam" id="PF00665">
    <property type="entry name" value="rve"/>
    <property type="match status" value="1"/>
</dbReference>
<feature type="region of interest" description="Disordered" evidence="7">
    <location>
        <begin position="536"/>
        <end position="610"/>
    </location>
</feature>
<keyword evidence="4" id="KW-0255">Endonuclease</keyword>
<keyword evidence="3" id="KW-0540">Nuclease</keyword>
<evidence type="ECO:0000256" key="6">
    <source>
        <dbReference type="ARBA" id="ARBA00022918"/>
    </source>
</evidence>
<dbReference type="InterPro" id="IPR012337">
    <property type="entry name" value="RNaseH-like_sf"/>
</dbReference>
<keyword evidence="6" id="KW-0695">RNA-directed DNA polymerase</keyword>
<feature type="compositionally biased region" description="Acidic residues" evidence="7">
    <location>
        <begin position="560"/>
        <end position="569"/>
    </location>
</feature>
<keyword evidence="9" id="KW-1185">Reference proteome</keyword>
<evidence type="ECO:0000259" key="8">
    <source>
        <dbReference type="PROSITE" id="PS50994"/>
    </source>
</evidence>
<evidence type="ECO:0000256" key="1">
    <source>
        <dbReference type="ARBA" id="ARBA00022679"/>
    </source>
</evidence>
<dbReference type="Gene3D" id="1.10.340.70">
    <property type="match status" value="1"/>
</dbReference>
<evidence type="ECO:0000256" key="3">
    <source>
        <dbReference type="ARBA" id="ARBA00022722"/>
    </source>
</evidence>
<dbReference type="PANTHER" id="PTHR37984">
    <property type="entry name" value="PROTEIN CBG26694"/>
    <property type="match status" value="1"/>
</dbReference>
<dbReference type="SUPFAM" id="SSF53098">
    <property type="entry name" value="Ribonuclease H-like"/>
    <property type="match status" value="1"/>
</dbReference>
<evidence type="ECO:0000256" key="7">
    <source>
        <dbReference type="SAM" id="MobiDB-lite"/>
    </source>
</evidence>
<dbReference type="InterPro" id="IPR041373">
    <property type="entry name" value="RT_RNaseH"/>
</dbReference>
<dbReference type="InterPro" id="IPR041588">
    <property type="entry name" value="Integrase_H2C2"/>
</dbReference>
<dbReference type="InterPro" id="IPR036397">
    <property type="entry name" value="RNaseH_sf"/>
</dbReference>
<dbReference type="SUPFAM" id="SSF56672">
    <property type="entry name" value="DNA/RNA polymerases"/>
    <property type="match status" value="1"/>
</dbReference>